<dbReference type="AlphaFoldDB" id="A0A183AXS7"/>
<feature type="compositionally biased region" description="Polar residues" evidence="1">
    <location>
        <begin position="37"/>
        <end position="58"/>
    </location>
</feature>
<sequence>MCIYRLVQVDWEADLIDKSLAVKAKKAERHKAKQKSKQNVLNVTVSDGSISPQLNGNLKRQAPSTIRSAFDVSSSPATDLGLKRRCHSLPSDMFLCLTKSASSASLLDDHFWPDGPDELIE</sequence>
<proteinExistence type="predicted"/>
<evidence type="ECO:0000313" key="3">
    <source>
        <dbReference type="Proteomes" id="UP000272942"/>
    </source>
</evidence>
<keyword evidence="3" id="KW-1185">Reference proteome</keyword>
<dbReference type="WBParaSite" id="ECPE_0001179701-mRNA-1">
    <property type="protein sequence ID" value="ECPE_0001179701-mRNA-1"/>
    <property type="gene ID" value="ECPE_0001179701"/>
</dbReference>
<evidence type="ECO:0000256" key="1">
    <source>
        <dbReference type="SAM" id="MobiDB-lite"/>
    </source>
</evidence>
<accession>A0A183AXS7</accession>
<evidence type="ECO:0000313" key="2">
    <source>
        <dbReference type="EMBL" id="VDP88923.1"/>
    </source>
</evidence>
<dbReference type="EMBL" id="UZAN01051472">
    <property type="protein sequence ID" value="VDP88923.1"/>
    <property type="molecule type" value="Genomic_DNA"/>
</dbReference>
<reference evidence="2 3" key="2">
    <citation type="submission" date="2018-11" db="EMBL/GenBank/DDBJ databases">
        <authorList>
            <consortium name="Pathogen Informatics"/>
        </authorList>
    </citation>
    <scope>NUCLEOTIDE SEQUENCE [LARGE SCALE GENOMIC DNA]</scope>
    <source>
        <strain evidence="2 3">Egypt</strain>
    </source>
</reference>
<dbReference type="Proteomes" id="UP000272942">
    <property type="component" value="Unassembled WGS sequence"/>
</dbReference>
<gene>
    <name evidence="2" type="ORF">ECPE_LOCUS11762</name>
</gene>
<evidence type="ECO:0000313" key="4">
    <source>
        <dbReference type="WBParaSite" id="ECPE_0001179701-mRNA-1"/>
    </source>
</evidence>
<organism evidence="4">
    <name type="scientific">Echinostoma caproni</name>
    <dbReference type="NCBI Taxonomy" id="27848"/>
    <lineage>
        <taxon>Eukaryota</taxon>
        <taxon>Metazoa</taxon>
        <taxon>Spiralia</taxon>
        <taxon>Lophotrochozoa</taxon>
        <taxon>Platyhelminthes</taxon>
        <taxon>Trematoda</taxon>
        <taxon>Digenea</taxon>
        <taxon>Plagiorchiida</taxon>
        <taxon>Echinostomata</taxon>
        <taxon>Echinostomatoidea</taxon>
        <taxon>Echinostomatidae</taxon>
        <taxon>Echinostoma</taxon>
    </lineage>
</organism>
<feature type="region of interest" description="Disordered" evidence="1">
    <location>
        <begin position="29"/>
        <end position="58"/>
    </location>
</feature>
<dbReference type="OrthoDB" id="16516at2759"/>
<protein>
    <submittedName>
        <fullName evidence="2 4">Uncharacterized protein</fullName>
    </submittedName>
</protein>
<name>A0A183AXS7_9TREM</name>
<reference evidence="4" key="1">
    <citation type="submission" date="2016-06" db="UniProtKB">
        <authorList>
            <consortium name="WormBaseParasite"/>
        </authorList>
    </citation>
    <scope>IDENTIFICATION</scope>
</reference>